<sequence length="102" mass="10825">MRRRTPKSGSSNGLLIGGLAAAAAAAGGAYYFLATDATPKERVMELETAGKEAGEVAKAALHLKKGKDEYQKVYNKIADMLEVDDYDGSLRALQGCLLSSRC</sequence>
<organism evidence="1 2">
    <name type="scientific">Naganishia onofrii</name>
    <dbReference type="NCBI Taxonomy" id="1851511"/>
    <lineage>
        <taxon>Eukaryota</taxon>
        <taxon>Fungi</taxon>
        <taxon>Dikarya</taxon>
        <taxon>Basidiomycota</taxon>
        <taxon>Agaricomycotina</taxon>
        <taxon>Tremellomycetes</taxon>
        <taxon>Filobasidiales</taxon>
        <taxon>Filobasidiaceae</taxon>
        <taxon>Naganishia</taxon>
    </lineage>
</organism>
<gene>
    <name evidence="1" type="ORF">QFC24_001508</name>
</gene>
<keyword evidence="2" id="KW-1185">Reference proteome</keyword>
<reference evidence="1" key="1">
    <citation type="submission" date="2023-04" db="EMBL/GenBank/DDBJ databases">
        <title>Draft Genome sequencing of Naganishia species isolated from polar environments using Oxford Nanopore Technology.</title>
        <authorList>
            <person name="Leo P."/>
            <person name="Venkateswaran K."/>
        </authorList>
    </citation>
    <scope>NUCLEOTIDE SEQUENCE</scope>
    <source>
        <strain evidence="1">DBVPG 5303</strain>
    </source>
</reference>
<dbReference type="Proteomes" id="UP001234202">
    <property type="component" value="Unassembled WGS sequence"/>
</dbReference>
<name>A0ACC2XTA3_9TREE</name>
<protein>
    <submittedName>
        <fullName evidence="1">Uncharacterized protein</fullName>
    </submittedName>
</protein>
<evidence type="ECO:0000313" key="2">
    <source>
        <dbReference type="Proteomes" id="UP001234202"/>
    </source>
</evidence>
<dbReference type="EMBL" id="JASBWV010000003">
    <property type="protein sequence ID" value="KAJ9127270.1"/>
    <property type="molecule type" value="Genomic_DNA"/>
</dbReference>
<proteinExistence type="predicted"/>
<accession>A0ACC2XTA3</accession>
<evidence type="ECO:0000313" key="1">
    <source>
        <dbReference type="EMBL" id="KAJ9127270.1"/>
    </source>
</evidence>
<comment type="caution">
    <text evidence="1">The sequence shown here is derived from an EMBL/GenBank/DDBJ whole genome shotgun (WGS) entry which is preliminary data.</text>
</comment>